<keyword evidence="5" id="KW-0274">FAD</keyword>
<dbReference type="GO" id="GO:0008681">
    <property type="term" value="F:2-octaprenyl-6-methoxyphenol hydroxylase activity"/>
    <property type="evidence" value="ECO:0007669"/>
    <property type="project" value="InterPro"/>
</dbReference>
<comment type="caution">
    <text evidence="9">The sequence shown here is derived from an EMBL/GenBank/DDBJ whole genome shotgun (WGS) entry which is preliminary data.</text>
</comment>
<reference evidence="10" key="1">
    <citation type="submission" date="2017-04" db="EMBL/GenBank/DDBJ databases">
        <title>Genome evolution of the luminous symbionts of deep sea anglerfish.</title>
        <authorList>
            <person name="Hendry T.A."/>
        </authorList>
    </citation>
    <scope>NUCLEOTIDE SEQUENCE [LARGE SCALE GENOMIC DNA]</scope>
</reference>
<dbReference type="NCBIfam" id="TIGR01984">
    <property type="entry name" value="UbiH"/>
    <property type="match status" value="1"/>
</dbReference>
<dbReference type="NCBIfam" id="TIGR01988">
    <property type="entry name" value="Ubi-OHases"/>
    <property type="match status" value="1"/>
</dbReference>
<evidence type="ECO:0000256" key="2">
    <source>
        <dbReference type="ARBA" id="ARBA00004749"/>
    </source>
</evidence>
<comment type="cofactor">
    <cofactor evidence="1">
        <name>FAD</name>
        <dbReference type="ChEBI" id="CHEBI:57692"/>
    </cofactor>
</comment>
<dbReference type="AlphaFoldDB" id="A0A2A5T6D0"/>
<dbReference type="InterPro" id="IPR011295">
    <property type="entry name" value="UbiH"/>
</dbReference>
<comment type="similarity">
    <text evidence="3">Belongs to the UbiH/COQ6 family.</text>
</comment>
<keyword evidence="10" id="KW-1185">Reference proteome</keyword>
<accession>A0A2A5T6D0</accession>
<evidence type="ECO:0000256" key="3">
    <source>
        <dbReference type="ARBA" id="ARBA00005349"/>
    </source>
</evidence>
<dbReference type="GO" id="GO:0006744">
    <property type="term" value="P:ubiquinone biosynthetic process"/>
    <property type="evidence" value="ECO:0007669"/>
    <property type="project" value="UniProtKB-UniPathway"/>
</dbReference>
<dbReference type="InterPro" id="IPR018168">
    <property type="entry name" value="Ubi_Hdrlase_CS"/>
</dbReference>
<evidence type="ECO:0000313" key="9">
    <source>
        <dbReference type="EMBL" id="PCS23688.1"/>
    </source>
</evidence>
<dbReference type="OrthoDB" id="9769565at2"/>
<evidence type="ECO:0000256" key="7">
    <source>
        <dbReference type="ARBA" id="ARBA00023033"/>
    </source>
</evidence>
<dbReference type="NCBIfam" id="NF004356">
    <property type="entry name" value="PRK05732.1"/>
    <property type="match status" value="1"/>
</dbReference>
<dbReference type="InterPro" id="IPR002938">
    <property type="entry name" value="FAD-bd"/>
</dbReference>
<dbReference type="RefSeq" id="WP_097355911.1">
    <property type="nucleotide sequence ID" value="NZ_CAWNJE010000005.1"/>
</dbReference>
<dbReference type="Gene3D" id="3.50.50.60">
    <property type="entry name" value="FAD/NAD(P)-binding domain"/>
    <property type="match status" value="2"/>
</dbReference>
<dbReference type="SUPFAM" id="SSF51905">
    <property type="entry name" value="FAD/NAD(P)-binding domain"/>
    <property type="match status" value="1"/>
</dbReference>
<dbReference type="PROSITE" id="PS01304">
    <property type="entry name" value="UBIH"/>
    <property type="match status" value="1"/>
</dbReference>
<dbReference type="InterPro" id="IPR051205">
    <property type="entry name" value="UbiH/COQ6_monooxygenase"/>
</dbReference>
<feature type="domain" description="FAD-binding" evidence="8">
    <location>
        <begin position="11"/>
        <end position="347"/>
    </location>
</feature>
<organism evidence="9 10">
    <name type="scientific">Candidatus Enterovibrio escicola</name>
    <dbReference type="NCBI Taxonomy" id="1927127"/>
    <lineage>
        <taxon>Bacteria</taxon>
        <taxon>Pseudomonadati</taxon>
        <taxon>Pseudomonadota</taxon>
        <taxon>Gammaproteobacteria</taxon>
        <taxon>Vibrionales</taxon>
        <taxon>Vibrionaceae</taxon>
        <taxon>Enterovibrio</taxon>
    </lineage>
</organism>
<sequence>MNTSAPVTHKFDVVITGGAMTGASLALAIEHFTNAGLTVAVVEVAILDDTKFSCDARSIALSYGSCQLLERIGVWQSLAPFATVINTIHISDQGHFGLTDIHANNEDIPFLGNVIELADARQVFHQALWNTTNVTLFCPAAVSSVERTIDEVLLTLNDGQTLKTKLWVAADGTISSCCKMLSIDHHEHDFKQIALIANITTELQHKGHAFERFTHSGPLALLPLSRGRCSLVWCLNSEDASVLLRSSNNEFLDALQRTFGWRLGRLVSVGQRRLYPLILHQSTRIISHRFAVVGNAAQTLHPIAGQGFNLGLRDVVTLAEEISSMYQQNQDCGEMEMLQSYQQRRFPDRNTIIAITSGLVHGFSNTSLPLTFGRNLSLVALSVFNGLKTPLFQHAMGLVRRP</sequence>
<dbReference type="InterPro" id="IPR010971">
    <property type="entry name" value="UbiH/COQ6"/>
</dbReference>
<dbReference type="GO" id="GO:0071949">
    <property type="term" value="F:FAD binding"/>
    <property type="evidence" value="ECO:0007669"/>
    <property type="project" value="InterPro"/>
</dbReference>
<evidence type="ECO:0000259" key="8">
    <source>
        <dbReference type="Pfam" id="PF01494"/>
    </source>
</evidence>
<evidence type="ECO:0000256" key="4">
    <source>
        <dbReference type="ARBA" id="ARBA00022630"/>
    </source>
</evidence>
<dbReference type="Pfam" id="PF01494">
    <property type="entry name" value="FAD_binding_3"/>
    <property type="match status" value="1"/>
</dbReference>
<gene>
    <name evidence="9" type="ORF">BTN49_0657</name>
</gene>
<keyword evidence="6" id="KW-0560">Oxidoreductase</keyword>
<dbReference type="PANTHER" id="PTHR43876:SF8">
    <property type="entry name" value="2-OCTAPRENYL-6-METHOXYPHENOL HYDROXYLASE"/>
    <property type="match status" value="1"/>
</dbReference>
<keyword evidence="7" id="KW-0503">Monooxygenase</keyword>
<evidence type="ECO:0000313" key="10">
    <source>
        <dbReference type="Proteomes" id="UP000219020"/>
    </source>
</evidence>
<evidence type="ECO:0000256" key="5">
    <source>
        <dbReference type="ARBA" id="ARBA00022827"/>
    </source>
</evidence>
<dbReference type="EMBL" id="NBYY01000009">
    <property type="protein sequence ID" value="PCS23688.1"/>
    <property type="molecule type" value="Genomic_DNA"/>
</dbReference>
<protein>
    <submittedName>
        <fullName evidence="9">2-octaprenyl-6-methoxyphenol hydroxylase</fullName>
    </submittedName>
</protein>
<dbReference type="UniPathway" id="UPA00232"/>
<evidence type="ECO:0000256" key="1">
    <source>
        <dbReference type="ARBA" id="ARBA00001974"/>
    </source>
</evidence>
<dbReference type="Proteomes" id="UP000219020">
    <property type="component" value="Unassembled WGS sequence"/>
</dbReference>
<evidence type="ECO:0000256" key="6">
    <source>
        <dbReference type="ARBA" id="ARBA00023002"/>
    </source>
</evidence>
<dbReference type="PRINTS" id="PR00420">
    <property type="entry name" value="RNGMNOXGNASE"/>
</dbReference>
<comment type="pathway">
    <text evidence="2">Cofactor biosynthesis; ubiquinone biosynthesis.</text>
</comment>
<dbReference type="PANTHER" id="PTHR43876">
    <property type="entry name" value="UBIQUINONE BIOSYNTHESIS MONOOXYGENASE COQ6, MITOCHONDRIAL"/>
    <property type="match status" value="1"/>
</dbReference>
<keyword evidence="4" id="KW-0285">Flavoprotein</keyword>
<proteinExistence type="inferred from homology"/>
<dbReference type="GeneID" id="66951085"/>
<dbReference type="InterPro" id="IPR036188">
    <property type="entry name" value="FAD/NAD-bd_sf"/>
</dbReference>
<name>A0A2A5T6D0_9GAMM</name>